<feature type="transmembrane region" description="Helical" evidence="1">
    <location>
        <begin position="153"/>
        <end position="171"/>
    </location>
</feature>
<evidence type="ECO:0000313" key="2">
    <source>
        <dbReference type="EMBL" id="DAB38899.1"/>
    </source>
</evidence>
<evidence type="ECO:0000256" key="1">
    <source>
        <dbReference type="SAM" id="Phobius"/>
    </source>
</evidence>
<name>A0A2D3WNS5_9BACT</name>
<feature type="transmembrane region" description="Helical" evidence="1">
    <location>
        <begin position="124"/>
        <end position="141"/>
    </location>
</feature>
<feature type="transmembrane region" description="Helical" evidence="1">
    <location>
        <begin position="59"/>
        <end position="88"/>
    </location>
</feature>
<reference evidence="2 3" key="1">
    <citation type="journal article" date="2017" name="Front. Microbiol.">
        <title>Comparative Genomic Analysis of the Class Epsilonproteobacteria and Proposed Reclassification to Epsilonbacteraeota (phyl. nov.).</title>
        <authorList>
            <person name="Waite D.W."/>
            <person name="Vanwonterghem I."/>
            <person name="Rinke C."/>
            <person name="Parks D.H."/>
            <person name="Zhang Y."/>
            <person name="Takai K."/>
            <person name="Sievert S.M."/>
            <person name="Simon J."/>
            <person name="Campbell B.J."/>
            <person name="Hanson T.E."/>
            <person name="Woyke T."/>
            <person name="Klotz M.G."/>
            <person name="Hugenholtz P."/>
        </authorList>
    </citation>
    <scope>NUCLEOTIDE SEQUENCE [LARGE SCALE GENOMIC DNA]</scope>
    <source>
        <strain evidence="2">UBA12443</strain>
    </source>
</reference>
<evidence type="ECO:0000313" key="3">
    <source>
        <dbReference type="Proteomes" id="UP000228859"/>
    </source>
</evidence>
<feature type="transmembrane region" description="Helical" evidence="1">
    <location>
        <begin position="216"/>
        <end position="237"/>
    </location>
</feature>
<dbReference type="AlphaFoldDB" id="A0A2D3WNS5"/>
<comment type="caution">
    <text evidence="2">The sequence shown here is derived from an EMBL/GenBank/DDBJ whole genome shotgun (WGS) entry which is preliminary data.</text>
</comment>
<feature type="transmembrane region" description="Helical" evidence="1">
    <location>
        <begin position="183"/>
        <end position="204"/>
    </location>
</feature>
<keyword evidence="1" id="KW-1133">Transmembrane helix</keyword>
<keyword evidence="1" id="KW-0472">Membrane</keyword>
<keyword evidence="1" id="KW-0812">Transmembrane</keyword>
<protein>
    <submittedName>
        <fullName evidence="2">Uncharacterized protein</fullName>
    </submittedName>
</protein>
<dbReference type="Proteomes" id="UP000228859">
    <property type="component" value="Unassembled WGS sequence"/>
</dbReference>
<organism evidence="2 3">
    <name type="scientific">Sulfuricurvum kujiense</name>
    <dbReference type="NCBI Taxonomy" id="148813"/>
    <lineage>
        <taxon>Bacteria</taxon>
        <taxon>Pseudomonadati</taxon>
        <taxon>Campylobacterota</taxon>
        <taxon>Epsilonproteobacteria</taxon>
        <taxon>Campylobacterales</taxon>
        <taxon>Sulfurimonadaceae</taxon>
        <taxon>Sulfuricurvum</taxon>
    </lineage>
</organism>
<feature type="transmembrane region" description="Helical" evidence="1">
    <location>
        <begin position="28"/>
        <end position="47"/>
    </location>
</feature>
<feature type="transmembrane region" description="Helical" evidence="1">
    <location>
        <begin position="100"/>
        <end position="118"/>
    </location>
</feature>
<dbReference type="EMBL" id="DLUI01000057">
    <property type="protein sequence ID" value="DAB38899.1"/>
    <property type="molecule type" value="Genomic_DNA"/>
</dbReference>
<accession>A0A2D3WNS5</accession>
<proteinExistence type="predicted"/>
<sequence length="325" mass="37343">MNQPNENHVKTITDEKEKSLTISDTFQLIYSSSLLIGIILSFFYYYHIGFWPSISNSSAISYIIGIFSVGLLMALTLTTLFIIPSLLFMINDPSKQQRKSYIFGSLPISWLVIILWILIDSNGYHIHSFYIFGLYILLALTKDCFSTEEYKTNLIIDFILPIILFFPLLFIKTFDSYIINTDQLLYITIGLALISFSTNLFYSFGFDNKHSINKQVFVGISIITSATIMFSFIPAMLNAPNPLVFRPFQMLKMGSYIGYLQFTTDFNASTLYKFNGMEFKILSSIGDEYIVKTDDDNNTNIYRINKKYILQETIIDSNSTKEAKK</sequence>
<gene>
    <name evidence="2" type="ORF">CFH83_03625</name>
</gene>